<dbReference type="PANTHER" id="PTHR44196:SF1">
    <property type="entry name" value="DEHYDROGENASE_REDUCTASE SDR FAMILY MEMBER 7B"/>
    <property type="match status" value="1"/>
</dbReference>
<keyword evidence="5" id="KW-1185">Reference proteome</keyword>
<evidence type="ECO:0000256" key="3">
    <source>
        <dbReference type="RuleBase" id="RU000363"/>
    </source>
</evidence>
<sequence>MDTFQNKVVWITGASSGIGEAIAMAFAKEGAKLVLTARRKEELERVKTATGLPDSSVLILPFDVTEFDKAEGAAAEIIAKFQRIDIMVHNAGISQRSYIKDTDLDVYRKLMDVNFYSTVAITKAILPYMIKQQSGHFIVISSVAGKIGTIMRSGYNASKHALQGFYDSLRAESYNDNIKVTTICPGYIRTNISVNAINEKGGKFGKMDSNQEKGIAPEECARQILNAVKKDKKEIYIGGLKEVAAIYVKRFLPNLLFDQVRKNIPE</sequence>
<dbReference type="PRINTS" id="PR00080">
    <property type="entry name" value="SDRFAMILY"/>
</dbReference>
<dbReference type="PRINTS" id="PR00081">
    <property type="entry name" value="GDHRDH"/>
</dbReference>
<dbReference type="InterPro" id="IPR020904">
    <property type="entry name" value="Sc_DH/Rdtase_CS"/>
</dbReference>
<gene>
    <name evidence="4" type="ORF">FDK13_04615</name>
</gene>
<evidence type="ECO:0000313" key="5">
    <source>
        <dbReference type="Proteomes" id="UP000304900"/>
    </source>
</evidence>
<evidence type="ECO:0000256" key="1">
    <source>
        <dbReference type="ARBA" id="ARBA00006484"/>
    </source>
</evidence>
<evidence type="ECO:0000256" key="2">
    <source>
        <dbReference type="ARBA" id="ARBA00023002"/>
    </source>
</evidence>
<reference evidence="4 5" key="1">
    <citation type="submission" date="2019-05" db="EMBL/GenBank/DDBJ databases">
        <title>Dyadobacter AR-3-8 sp. nov., isolated from arctic soil.</title>
        <authorList>
            <person name="Chaudhary D.K."/>
        </authorList>
    </citation>
    <scope>NUCLEOTIDE SEQUENCE [LARGE SCALE GENOMIC DNA]</scope>
    <source>
        <strain evidence="4 5">AR-3-8</strain>
    </source>
</reference>
<dbReference type="InterPro" id="IPR036291">
    <property type="entry name" value="NAD(P)-bd_dom_sf"/>
</dbReference>
<dbReference type="EMBL" id="SZVO01000002">
    <property type="protein sequence ID" value="TKT93142.1"/>
    <property type="molecule type" value="Genomic_DNA"/>
</dbReference>
<dbReference type="GO" id="GO:0016020">
    <property type="term" value="C:membrane"/>
    <property type="evidence" value="ECO:0007669"/>
    <property type="project" value="TreeGrafter"/>
</dbReference>
<evidence type="ECO:0000313" key="4">
    <source>
        <dbReference type="EMBL" id="TKT93142.1"/>
    </source>
</evidence>
<accession>A0A4U6D6Z6</accession>
<dbReference type="InterPro" id="IPR002347">
    <property type="entry name" value="SDR_fam"/>
</dbReference>
<dbReference type="SUPFAM" id="SSF51735">
    <property type="entry name" value="NAD(P)-binding Rossmann-fold domains"/>
    <property type="match status" value="1"/>
</dbReference>
<dbReference type="PROSITE" id="PS00061">
    <property type="entry name" value="ADH_SHORT"/>
    <property type="match status" value="1"/>
</dbReference>
<protein>
    <submittedName>
        <fullName evidence="4">SDR family oxidoreductase</fullName>
    </submittedName>
</protein>
<proteinExistence type="inferred from homology"/>
<dbReference type="PANTHER" id="PTHR44196">
    <property type="entry name" value="DEHYDROGENASE/REDUCTASE SDR FAMILY MEMBER 7B"/>
    <property type="match status" value="1"/>
</dbReference>
<dbReference type="GO" id="GO:0016491">
    <property type="term" value="F:oxidoreductase activity"/>
    <property type="evidence" value="ECO:0007669"/>
    <property type="project" value="UniProtKB-KW"/>
</dbReference>
<dbReference type="AlphaFoldDB" id="A0A4U6D6Z6"/>
<dbReference type="Proteomes" id="UP000304900">
    <property type="component" value="Unassembled WGS sequence"/>
</dbReference>
<dbReference type="CDD" id="cd05332">
    <property type="entry name" value="11beta-HSD1_like_SDR_c"/>
    <property type="match status" value="1"/>
</dbReference>
<keyword evidence="2" id="KW-0560">Oxidoreductase</keyword>
<dbReference type="NCBIfam" id="NF004825">
    <property type="entry name" value="PRK06181.1"/>
    <property type="match status" value="1"/>
</dbReference>
<comment type="similarity">
    <text evidence="1 3">Belongs to the short-chain dehydrogenases/reductases (SDR) family.</text>
</comment>
<dbReference type="FunFam" id="3.40.50.720:FF:000084">
    <property type="entry name" value="Short-chain dehydrogenase reductase"/>
    <property type="match status" value="1"/>
</dbReference>
<dbReference type="OrthoDB" id="822355at2"/>
<name>A0A4U6D6Z6_9BACT</name>
<comment type="caution">
    <text evidence="4">The sequence shown here is derived from an EMBL/GenBank/DDBJ whole genome shotgun (WGS) entry which is preliminary data.</text>
</comment>
<dbReference type="Gene3D" id="3.40.50.720">
    <property type="entry name" value="NAD(P)-binding Rossmann-like Domain"/>
    <property type="match status" value="1"/>
</dbReference>
<organism evidence="4 5">
    <name type="scientific">Dyadobacter frigoris</name>
    <dbReference type="NCBI Taxonomy" id="2576211"/>
    <lineage>
        <taxon>Bacteria</taxon>
        <taxon>Pseudomonadati</taxon>
        <taxon>Bacteroidota</taxon>
        <taxon>Cytophagia</taxon>
        <taxon>Cytophagales</taxon>
        <taxon>Spirosomataceae</taxon>
        <taxon>Dyadobacter</taxon>
    </lineage>
</organism>
<dbReference type="RefSeq" id="WP_137338818.1">
    <property type="nucleotide sequence ID" value="NZ_BSQH01000012.1"/>
</dbReference>
<dbReference type="Pfam" id="PF00106">
    <property type="entry name" value="adh_short"/>
    <property type="match status" value="1"/>
</dbReference>